<organism evidence="2 3">
    <name type="scientific">Gordonia otitidis (strain DSM 44809 / CCUG 52243 / JCM 12355 / NBRC 100426 / IFM 10032)</name>
    <dbReference type="NCBI Taxonomy" id="1108044"/>
    <lineage>
        <taxon>Bacteria</taxon>
        <taxon>Bacillati</taxon>
        <taxon>Actinomycetota</taxon>
        <taxon>Actinomycetes</taxon>
        <taxon>Mycobacteriales</taxon>
        <taxon>Gordoniaceae</taxon>
        <taxon>Gordonia</taxon>
    </lineage>
</organism>
<evidence type="ECO:0000256" key="1">
    <source>
        <dbReference type="SAM" id="MobiDB-lite"/>
    </source>
</evidence>
<evidence type="ECO:0008006" key="4">
    <source>
        <dbReference type="Google" id="ProtNLM"/>
    </source>
</evidence>
<proteinExistence type="predicted"/>
<evidence type="ECO:0000313" key="3">
    <source>
        <dbReference type="Proteomes" id="UP000005038"/>
    </source>
</evidence>
<dbReference type="EMBL" id="BAFB01000114">
    <property type="protein sequence ID" value="GAB34594.1"/>
    <property type="molecule type" value="Genomic_DNA"/>
</dbReference>
<sequence>MSDTSVPDGAVPDGAVPEGAAGGGGSVAEQVAAAALAVPGVTSLHSGVFGEVATYLPGSRVGGVQMSDGSGEVHIVVDINHDLRAVADDVVTAASQAAGVPVSVVVEDVSVGPTSPDDTSHGDTSHGDTSHGGTSHGDVIQGAVVADDATTSNNRGEQR</sequence>
<comment type="caution">
    <text evidence="2">The sequence shown here is derived from an EMBL/GenBank/DDBJ whole genome shotgun (WGS) entry which is preliminary data.</text>
</comment>
<keyword evidence="3" id="KW-1185">Reference proteome</keyword>
<feature type="region of interest" description="Disordered" evidence="1">
    <location>
        <begin position="107"/>
        <end position="159"/>
    </location>
</feature>
<reference evidence="2" key="1">
    <citation type="submission" date="2012-02" db="EMBL/GenBank/DDBJ databases">
        <title>Whole genome shotgun sequence of Gordonia otitidis NBRC 100426.</title>
        <authorList>
            <person name="Yoshida I."/>
            <person name="Hosoyama A."/>
            <person name="Tsuchikane K."/>
            <person name="Katsumata H."/>
            <person name="Yamazaki S."/>
            <person name="Fujita N."/>
        </authorList>
    </citation>
    <scope>NUCLEOTIDE SEQUENCE [LARGE SCALE GENOMIC DNA]</scope>
    <source>
        <strain evidence="2">NBRC 100426</strain>
    </source>
</reference>
<feature type="compositionally biased region" description="Low complexity" evidence="1">
    <location>
        <begin position="9"/>
        <end position="19"/>
    </location>
</feature>
<dbReference type="Proteomes" id="UP000005038">
    <property type="component" value="Unassembled WGS sequence"/>
</dbReference>
<feature type="region of interest" description="Disordered" evidence="1">
    <location>
        <begin position="1"/>
        <end position="24"/>
    </location>
</feature>
<accession>H5TM86</accession>
<feature type="compositionally biased region" description="Polar residues" evidence="1">
    <location>
        <begin position="149"/>
        <end position="159"/>
    </location>
</feature>
<dbReference type="RefSeq" id="WP_007238829.1">
    <property type="nucleotide sequence ID" value="NZ_BAFB01000114.1"/>
</dbReference>
<feature type="compositionally biased region" description="Basic and acidic residues" evidence="1">
    <location>
        <begin position="118"/>
        <end position="129"/>
    </location>
</feature>
<name>H5TM86_GORO1</name>
<evidence type="ECO:0000313" key="2">
    <source>
        <dbReference type="EMBL" id="GAB34594.1"/>
    </source>
</evidence>
<dbReference type="STRING" id="1108044.GOOTI_114_00230"/>
<dbReference type="AlphaFoldDB" id="H5TM86"/>
<gene>
    <name evidence="2" type="ORF">GOOTI_114_00230</name>
</gene>
<protein>
    <recommendedName>
        <fullName evidence="4">Asp23/Gls24 family envelope stress response protein</fullName>
    </recommendedName>
</protein>